<name>A0A4E0RKY3_FASHE</name>
<keyword evidence="1" id="KW-0175">Coiled coil</keyword>
<evidence type="ECO:0000256" key="1">
    <source>
        <dbReference type="SAM" id="Coils"/>
    </source>
</evidence>
<dbReference type="Proteomes" id="UP000230066">
    <property type="component" value="Unassembled WGS sequence"/>
</dbReference>
<evidence type="ECO:0000313" key="3">
    <source>
        <dbReference type="Proteomes" id="UP000230066"/>
    </source>
</evidence>
<accession>A0A4E0RKY3</accession>
<comment type="caution">
    <text evidence="2">The sequence shown here is derived from an EMBL/GenBank/DDBJ whole genome shotgun (WGS) entry which is preliminary data.</text>
</comment>
<keyword evidence="3" id="KW-1185">Reference proteome</keyword>
<proteinExistence type="predicted"/>
<evidence type="ECO:0000313" key="2">
    <source>
        <dbReference type="EMBL" id="THD29086.1"/>
    </source>
</evidence>
<dbReference type="EMBL" id="JXXN02000010">
    <property type="protein sequence ID" value="THD29086.1"/>
    <property type="molecule type" value="Genomic_DNA"/>
</dbReference>
<organism evidence="2 3">
    <name type="scientific">Fasciola hepatica</name>
    <name type="common">Liver fluke</name>
    <dbReference type="NCBI Taxonomy" id="6192"/>
    <lineage>
        <taxon>Eukaryota</taxon>
        <taxon>Metazoa</taxon>
        <taxon>Spiralia</taxon>
        <taxon>Lophotrochozoa</taxon>
        <taxon>Platyhelminthes</taxon>
        <taxon>Trematoda</taxon>
        <taxon>Digenea</taxon>
        <taxon>Plagiorchiida</taxon>
        <taxon>Echinostomata</taxon>
        <taxon>Echinostomatoidea</taxon>
        <taxon>Fasciolidae</taxon>
        <taxon>Fasciola</taxon>
    </lineage>
</organism>
<sequence length="523" mass="58229">MSTSSEQLKERVRLLQEELQLKRRLLKKAELSKIRHSDVSKDSPLLSTFAERTLSAEQSAGNRNSLMWPNLLFTAENFGSGSLINKDITSLQPGADILQEIRSCSHISNVLLLRSTVTAFHVVCMLSHEHHLKLFILPEGDQNFRLVWDKVLNPSRVELLILVSSGRHTSSNFLVNLLLLEAFQFSGISTSIFSLFTLTGIVGDEDFTVSCKDTLVIPFSTVVSKSFVEFKAAPACCDIYEGAEHSVTWFIVYLPSCMQYFILTLSHSAGIDQAFKLVASTNSSQLSTDLNPSWYPVVRLVGECTPPHCFFAVHSCPDSKQFIGNCCNSLTNLELQCIPFKIPLTEELFRVDKSFVASSIISFPVDSTRTLLSVVISPSRARTLTPSHVLFTLVLCADHILCTPLRLCDLNLPIESPVASFTLLGELYARSSHQYLLHIAPTVLAGRAYMNMFAWSLAELLASSNSTTPLQLSFQMPIDTPVFPSLKTTKLSNSFAKLNEIGFLYDAQLRTVHVLSLSREFIF</sequence>
<protein>
    <submittedName>
        <fullName evidence="2">Uncharacterized protein</fullName>
    </submittedName>
</protein>
<dbReference type="AlphaFoldDB" id="A0A4E0RKY3"/>
<gene>
    <name evidence="2" type="ORF">D915_000063</name>
</gene>
<reference evidence="2" key="1">
    <citation type="submission" date="2019-03" db="EMBL/GenBank/DDBJ databases">
        <title>Improved annotation for the trematode Fasciola hepatica.</title>
        <authorList>
            <person name="Choi Y.-J."/>
            <person name="Martin J."/>
            <person name="Mitreva M."/>
        </authorList>
    </citation>
    <scope>NUCLEOTIDE SEQUENCE [LARGE SCALE GENOMIC DNA]</scope>
</reference>
<feature type="coiled-coil region" evidence="1">
    <location>
        <begin position="5"/>
        <end position="32"/>
    </location>
</feature>